<organism evidence="2 3">
    <name type="scientific">Nitratireductor aestuarii</name>
    <dbReference type="NCBI Taxonomy" id="1735103"/>
    <lineage>
        <taxon>Bacteria</taxon>
        <taxon>Pseudomonadati</taxon>
        <taxon>Pseudomonadota</taxon>
        <taxon>Alphaproteobacteria</taxon>
        <taxon>Hyphomicrobiales</taxon>
        <taxon>Phyllobacteriaceae</taxon>
        <taxon>Nitratireductor</taxon>
    </lineage>
</organism>
<dbReference type="AlphaFoldDB" id="A0A916W9X6"/>
<reference evidence="2" key="2">
    <citation type="submission" date="2020-09" db="EMBL/GenBank/DDBJ databases">
        <authorList>
            <person name="Sun Q."/>
            <person name="Zhou Y."/>
        </authorList>
    </citation>
    <scope>NUCLEOTIDE SEQUENCE</scope>
    <source>
        <strain evidence="2">CGMCC 1.15320</strain>
    </source>
</reference>
<evidence type="ECO:0000313" key="3">
    <source>
        <dbReference type="Proteomes" id="UP000636264"/>
    </source>
</evidence>
<reference evidence="2" key="1">
    <citation type="journal article" date="2014" name="Int. J. Syst. Evol. Microbiol.">
        <title>Complete genome sequence of Corynebacterium casei LMG S-19264T (=DSM 44701T), isolated from a smear-ripened cheese.</title>
        <authorList>
            <consortium name="US DOE Joint Genome Institute (JGI-PGF)"/>
            <person name="Walter F."/>
            <person name="Albersmeier A."/>
            <person name="Kalinowski J."/>
            <person name="Ruckert C."/>
        </authorList>
    </citation>
    <scope>NUCLEOTIDE SEQUENCE</scope>
    <source>
        <strain evidence="2">CGMCC 1.15320</strain>
    </source>
</reference>
<comment type="caution">
    <text evidence="2">The sequence shown here is derived from an EMBL/GenBank/DDBJ whole genome shotgun (WGS) entry which is preliminary data.</text>
</comment>
<proteinExistence type="predicted"/>
<dbReference type="GO" id="GO:0017168">
    <property type="term" value="F:5-oxoprolinase (ATP-hydrolyzing) activity"/>
    <property type="evidence" value="ECO:0007669"/>
    <property type="project" value="TreeGrafter"/>
</dbReference>
<dbReference type="PANTHER" id="PTHR11365">
    <property type="entry name" value="5-OXOPROLINASE RELATED"/>
    <property type="match status" value="1"/>
</dbReference>
<evidence type="ECO:0000259" key="1">
    <source>
        <dbReference type="Pfam" id="PF02538"/>
    </source>
</evidence>
<dbReference type="GO" id="GO:0006749">
    <property type="term" value="P:glutathione metabolic process"/>
    <property type="evidence" value="ECO:0007669"/>
    <property type="project" value="TreeGrafter"/>
</dbReference>
<dbReference type="Proteomes" id="UP000636264">
    <property type="component" value="Unassembled WGS sequence"/>
</dbReference>
<evidence type="ECO:0000313" key="2">
    <source>
        <dbReference type="EMBL" id="GGA81023.1"/>
    </source>
</evidence>
<protein>
    <submittedName>
        <fullName evidence="2">Hydantoinase</fullName>
    </submittedName>
</protein>
<accession>A0A916W9X6</accession>
<name>A0A916W9X6_9HYPH</name>
<dbReference type="PANTHER" id="PTHR11365:SF23">
    <property type="entry name" value="HYPOTHETICAL 5-OXOPROLINASE (EUROFUNG)-RELATED"/>
    <property type="match status" value="1"/>
</dbReference>
<gene>
    <name evidence="2" type="ORF">GCM10011385_39090</name>
</gene>
<keyword evidence="3" id="KW-1185">Reference proteome</keyword>
<dbReference type="EMBL" id="BMIF01000019">
    <property type="protein sequence ID" value="GGA81023.1"/>
    <property type="molecule type" value="Genomic_DNA"/>
</dbReference>
<sequence length="546" mass="58375">MNTQRTIDAVDLSIMWNRLISITDEGAAALVRTSFSTLVREGYDLTVLIFDAAGRMIAQSAKCIPVFIGTAPTTLSHMLRKYPADTLVPGDVVISNDPMYGTGHMFDLAVMRPIFDNELLVGFSMGITHLPDIGGMGFSVSATEIYHEGLRLPICKLYKAGMLDHDVIELIELNVRVPEQVTGDIFASVSCTEVVARHVLEFMREYQLDSLTELADAILTSTDDAVRSALRAMPDGVFRNEVQVEALGEVRKLVCAINKTGDTIEVDFEGTGPCVGAGINVPFPYTRAMVLYAIKCLTSPNIPNNEGAMRAIEVKAPLGSILNAIPPSPSAGRHAIGHFIFPLITDTLAEIVPDRVAASSGLLDIVTLQGFRRDGSPMAATYFCAGGFGGAEGLDGHPTLPGSSNMGRTPIEVFEPLTGLTVLEKSLRPDSGGPGRYPGGAGQTIVMRNDTGYPMRVYAMANRTLFPADGVFEGKAGAVREHWVDGEKMSGQGAYTLAPGQHLKLLQPGGGGFGDPALRTSAQIEQDIERGFLTPEGAKSLYSHAG</sequence>
<dbReference type="Pfam" id="PF02538">
    <property type="entry name" value="Hydantoinase_B"/>
    <property type="match status" value="1"/>
</dbReference>
<dbReference type="InterPro" id="IPR003692">
    <property type="entry name" value="Hydantoinase_B"/>
</dbReference>
<feature type="domain" description="Hydantoinase B/oxoprolinase" evidence="1">
    <location>
        <begin position="8"/>
        <end position="516"/>
    </location>
</feature>
<dbReference type="InterPro" id="IPR045079">
    <property type="entry name" value="Oxoprolinase-like"/>
</dbReference>
<dbReference type="RefSeq" id="WP_188722806.1">
    <property type="nucleotide sequence ID" value="NZ_BMIF01000019.1"/>
</dbReference>
<dbReference type="GO" id="GO:0005829">
    <property type="term" value="C:cytosol"/>
    <property type="evidence" value="ECO:0007669"/>
    <property type="project" value="TreeGrafter"/>
</dbReference>